<sequence>MSTEPGGLLAKNIEKILFDNPHLMIDKIDPNKGRFWSDYSVYGKNNGNIISQYWPNNLIAETELILFMMNREKIRYVSPM</sequence>
<keyword evidence="3" id="KW-1185">Reference proteome</keyword>
<dbReference type="InParanoid" id="A0A263HC46"/>
<organism evidence="2 4">
    <name type="scientific">Actinobacillus seminis</name>
    <dbReference type="NCBI Taxonomy" id="722"/>
    <lineage>
        <taxon>Bacteria</taxon>
        <taxon>Pseudomonadati</taxon>
        <taxon>Pseudomonadota</taxon>
        <taxon>Gammaproteobacteria</taxon>
        <taxon>Pasteurellales</taxon>
        <taxon>Pasteurellaceae</taxon>
        <taxon>Actinobacillus</taxon>
    </lineage>
</organism>
<dbReference type="Proteomes" id="UP000254507">
    <property type="component" value="Unassembled WGS sequence"/>
</dbReference>
<dbReference type="AlphaFoldDB" id="A0A263HC46"/>
<name>A0A263HC46_9PAST</name>
<evidence type="ECO:0000313" key="3">
    <source>
        <dbReference type="Proteomes" id="UP000215738"/>
    </source>
</evidence>
<reference evidence="2 4" key="2">
    <citation type="submission" date="2018-06" db="EMBL/GenBank/DDBJ databases">
        <authorList>
            <consortium name="Pathogen Informatics"/>
            <person name="Doyle S."/>
        </authorList>
    </citation>
    <scope>NUCLEOTIDE SEQUENCE [LARGE SCALE GENOMIC DNA]</scope>
    <source>
        <strain evidence="2 4">NCTC10851</strain>
    </source>
</reference>
<evidence type="ECO:0000313" key="4">
    <source>
        <dbReference type="Proteomes" id="UP000254507"/>
    </source>
</evidence>
<dbReference type="EMBL" id="UFSB01000001">
    <property type="protein sequence ID" value="SUU36234.1"/>
    <property type="molecule type" value="Genomic_DNA"/>
</dbReference>
<evidence type="ECO:0000313" key="1">
    <source>
        <dbReference type="EMBL" id="OZN25010.1"/>
    </source>
</evidence>
<evidence type="ECO:0000313" key="2">
    <source>
        <dbReference type="EMBL" id="SUU36234.1"/>
    </source>
</evidence>
<dbReference type="Proteomes" id="UP000215738">
    <property type="component" value="Unassembled WGS sequence"/>
</dbReference>
<accession>A0A263HC46</accession>
<gene>
    <name evidence="1" type="ORF">CFY87_06715</name>
    <name evidence="2" type="ORF">NCTC10851_01150</name>
</gene>
<proteinExistence type="predicted"/>
<dbReference type="EMBL" id="NLFK01000005">
    <property type="protein sequence ID" value="OZN25010.1"/>
    <property type="molecule type" value="Genomic_DNA"/>
</dbReference>
<reference evidence="1 3" key="1">
    <citation type="submission" date="2017-07" db="EMBL/GenBank/DDBJ databases">
        <title>Virulence factors identified in Actinobacillus seminis.</title>
        <authorList>
            <person name="Negrete-Abascal E."/>
            <person name="Vaca-Pacheco S."/>
            <person name="Montes-Garcia F."/>
            <person name="Leyto-Gil A.M."/>
            <person name="Fragoso-Garcia E."/>
            <person name="Carvente-Garcia R."/>
            <person name="Perez-Agueros S."/>
            <person name="Castelan-Sanchez H.G."/>
            <person name="Garcia-Molina A."/>
            <person name="Villamar T.E."/>
            <person name="Vazquez-Cruz C."/>
        </authorList>
    </citation>
    <scope>NUCLEOTIDE SEQUENCE [LARGE SCALE GENOMIC DNA]</scope>
    <source>
        <strain evidence="1 3">ATCC 15768</strain>
    </source>
</reference>
<protein>
    <submittedName>
        <fullName evidence="2">Uncharacterized protein</fullName>
    </submittedName>
</protein>